<accession>A0A0B8QZR9</accession>
<reference evidence="1 2" key="1">
    <citation type="submission" date="2015-01" db="EMBL/GenBank/DDBJ databases">
        <title>Lactococcus lactis subsp.lactis JCM 5805 whole genome shotgun sequence.</title>
        <authorList>
            <person name="Fujii T."/>
            <person name="Tomita Y."/>
            <person name="Ikushima S."/>
            <person name="Fujiwara D."/>
        </authorList>
    </citation>
    <scope>NUCLEOTIDE SEQUENCE [LARGE SCALE GENOMIC DNA]</scope>
    <source>
        <strain evidence="1 2">JCM 5805</strain>
    </source>
</reference>
<evidence type="ECO:0000313" key="1">
    <source>
        <dbReference type="EMBL" id="GAM79489.1"/>
    </source>
</evidence>
<evidence type="ECO:0000313" key="2">
    <source>
        <dbReference type="Proteomes" id="UP000031847"/>
    </source>
</evidence>
<sequence>MIRGDMELLTIRLNKIVAKKLMKGAGETLILEKEDFYQYVYLVPNNMSFSGHFDSVLDISVSQHWEIFNFLTSKYQEQGYQKVHYKHPAHPSNKFMKFLNKLQRDQFEKVATVYRQNTFEKFKDEIVMHQGFLNSKNMMKFIILGKKHGYNYKYLMMWAVSEIEATCEGTQKKALLADFIGLADEYFDEKEREVLSD</sequence>
<protein>
    <submittedName>
        <fullName evidence="1">Predicted solute binding protein</fullName>
    </submittedName>
</protein>
<organism evidence="1 2">
    <name type="scientific">Lactococcus lactis subsp. lactis</name>
    <name type="common">Streptococcus lactis</name>
    <dbReference type="NCBI Taxonomy" id="1360"/>
    <lineage>
        <taxon>Bacteria</taxon>
        <taxon>Bacillati</taxon>
        <taxon>Bacillota</taxon>
        <taxon>Bacilli</taxon>
        <taxon>Lactobacillales</taxon>
        <taxon>Streptococcaceae</taxon>
        <taxon>Lactococcus</taxon>
    </lineage>
</organism>
<name>A0A0B8QZR9_LACLL</name>
<proteinExistence type="predicted"/>
<gene>
    <name evidence="1" type="ORF">JCM5805K_0597</name>
</gene>
<dbReference type="Proteomes" id="UP000031847">
    <property type="component" value="Unassembled WGS sequence"/>
</dbReference>
<dbReference type="AlphaFoldDB" id="A0A0B8QZR9"/>
<comment type="caution">
    <text evidence="1">The sequence shown here is derived from an EMBL/GenBank/DDBJ whole genome shotgun (WGS) entry which is preliminary data.</text>
</comment>
<dbReference type="EMBL" id="BBSI01000015">
    <property type="protein sequence ID" value="GAM79489.1"/>
    <property type="molecule type" value="Genomic_DNA"/>
</dbReference>